<dbReference type="InterPro" id="IPR036736">
    <property type="entry name" value="ACP-like_sf"/>
</dbReference>
<reference evidence="1 2" key="1">
    <citation type="journal article" date="2018" name="Sci. Rep.">
        <title>Comparative genomics provides insights into the lifestyle and reveals functional heterogeneity of dark septate endophytic fungi.</title>
        <authorList>
            <person name="Knapp D.G."/>
            <person name="Nemeth J.B."/>
            <person name="Barry K."/>
            <person name="Hainaut M."/>
            <person name="Henrissat B."/>
            <person name="Johnson J."/>
            <person name="Kuo A."/>
            <person name="Lim J.H.P."/>
            <person name="Lipzen A."/>
            <person name="Nolan M."/>
            <person name="Ohm R.A."/>
            <person name="Tamas L."/>
            <person name="Grigoriev I.V."/>
            <person name="Spatafora J.W."/>
            <person name="Nagy L.G."/>
            <person name="Kovacs G.M."/>
        </authorList>
    </citation>
    <scope>NUCLEOTIDE SEQUENCE [LARGE SCALE GENOMIC DNA]</scope>
    <source>
        <strain evidence="1 2">DSE2036</strain>
    </source>
</reference>
<gene>
    <name evidence="1" type="ORF">DM02DRAFT_685239</name>
</gene>
<evidence type="ECO:0008006" key="3">
    <source>
        <dbReference type="Google" id="ProtNLM"/>
    </source>
</evidence>
<dbReference type="STRING" id="97972.A0A2V1DJQ9"/>
<dbReference type="AlphaFoldDB" id="A0A2V1DJQ9"/>
<evidence type="ECO:0000313" key="1">
    <source>
        <dbReference type="EMBL" id="PVH97364.1"/>
    </source>
</evidence>
<protein>
    <recommendedName>
        <fullName evidence="3">Carrier domain-containing protein</fullName>
    </recommendedName>
</protein>
<keyword evidence="2" id="KW-1185">Reference proteome</keyword>
<dbReference type="EMBL" id="KZ805438">
    <property type="protein sequence ID" value="PVH97364.1"/>
    <property type="molecule type" value="Genomic_DNA"/>
</dbReference>
<evidence type="ECO:0000313" key="2">
    <source>
        <dbReference type="Proteomes" id="UP000244855"/>
    </source>
</evidence>
<sequence>MFSSLPFTLGDPGQSIYAAANELMVGLANLGVIGEVDYLARTRGGRESEPAKGRNVMTVSPENLLKLERMLLMNSGKLSVSVPLVEMRVDSLLAIEIRSCFHSQLGIDVPVWKMLVNNNCAAISKYTPDLVIAAITEVAATPFEALRTRFYEEEGQIRQEVVPIKPTHLGHTRVETETEIETFLANFVGAEHESTGQLIKAAIYQEYLYGVGDIMELRKARMRLFEAVVNDVNVNVCDLSREGIGFLE</sequence>
<dbReference type="SUPFAM" id="SSF47336">
    <property type="entry name" value="ACP-like"/>
    <property type="match status" value="1"/>
</dbReference>
<proteinExistence type="predicted"/>
<organism evidence="1 2">
    <name type="scientific">Periconia macrospinosa</name>
    <dbReference type="NCBI Taxonomy" id="97972"/>
    <lineage>
        <taxon>Eukaryota</taxon>
        <taxon>Fungi</taxon>
        <taxon>Dikarya</taxon>
        <taxon>Ascomycota</taxon>
        <taxon>Pezizomycotina</taxon>
        <taxon>Dothideomycetes</taxon>
        <taxon>Pleosporomycetidae</taxon>
        <taxon>Pleosporales</taxon>
        <taxon>Massarineae</taxon>
        <taxon>Periconiaceae</taxon>
        <taxon>Periconia</taxon>
    </lineage>
</organism>
<accession>A0A2V1DJQ9</accession>
<name>A0A2V1DJQ9_9PLEO</name>
<dbReference type="Proteomes" id="UP000244855">
    <property type="component" value="Unassembled WGS sequence"/>
</dbReference>
<dbReference type="OrthoDB" id="329835at2759"/>